<dbReference type="CDD" id="cd17345">
    <property type="entry name" value="MFS_GlpT"/>
    <property type="match status" value="1"/>
</dbReference>
<evidence type="ECO:0000256" key="3">
    <source>
        <dbReference type="ARBA" id="ARBA00022692"/>
    </source>
</evidence>
<keyword evidence="3 7" id="KW-0812">Transmembrane</keyword>
<sequence>MSTENLAPAAPKKRNFFSAPPAKPRLSDTEIAKKYPHLRRQVFMGIFLGYAAFYLIRNNISLVGPLLGEALNYDKVAVGIIANAVLISYGLSKFFMATLSDRSNARYFLPLGLALSAFTNLLIALAPWATASLGIFATVMFLNGWFQGMGWPPSGRSLVHWFSTSERGIMTAVWNCAHNVGGFFVGMIAAWGLQITGDQWQSAFWANALVALVVAVVAFLMIRDTPESEGLPPIEEYRNDPAKVEAVDEELKSLSYWTIIFRHVLTDRVVVLLAVCNIFVYSMRYGVLNWIPFYLEEKHHLQLASGIAGFSLYELSGIAGTLLCGIVADKVFKGWRSGAGLLFLGLTGVFIVIYWLLPVGTNFYVLMAVISCIGALIYGPVMLIGLQAIDLSPRNVAGTAAGFTGLFGYLLGATIASSGMGVIAHQLGWNAYFIVLIVVSVLAVLLMLVIGKSERQLMNAHQKKYSKE</sequence>
<feature type="transmembrane region" description="Helical" evidence="7">
    <location>
        <begin position="172"/>
        <end position="191"/>
    </location>
</feature>
<dbReference type="PANTHER" id="PTHR43826">
    <property type="entry name" value="GLUCOSE-6-PHOSPHATE EXCHANGER SLC37A4"/>
    <property type="match status" value="1"/>
</dbReference>
<evidence type="ECO:0000313" key="12">
    <source>
        <dbReference type="Proteomes" id="UP000578252"/>
    </source>
</evidence>
<comment type="subcellular location">
    <subcellularLocation>
        <location evidence="1">Cell membrane</location>
        <topology evidence="1">Multi-pass membrane protein</topology>
    </subcellularLocation>
</comment>
<feature type="transmembrane region" description="Helical" evidence="7">
    <location>
        <begin position="269"/>
        <end position="287"/>
    </location>
</feature>
<evidence type="ECO:0000256" key="7">
    <source>
        <dbReference type="SAM" id="Phobius"/>
    </source>
</evidence>
<dbReference type="GO" id="GO:0061513">
    <property type="term" value="F:glucose 6-phosphate:phosphate antiporter activity"/>
    <property type="evidence" value="ECO:0007669"/>
    <property type="project" value="TreeGrafter"/>
</dbReference>
<dbReference type="SUPFAM" id="SSF103473">
    <property type="entry name" value="MFS general substrate transporter"/>
    <property type="match status" value="1"/>
</dbReference>
<evidence type="ECO:0000256" key="1">
    <source>
        <dbReference type="ARBA" id="ARBA00004651"/>
    </source>
</evidence>
<dbReference type="InterPro" id="IPR021159">
    <property type="entry name" value="Sugar-P_transporter_CS"/>
</dbReference>
<dbReference type="InterPro" id="IPR020846">
    <property type="entry name" value="MFS_dom"/>
</dbReference>
<dbReference type="AlphaFoldDB" id="A0A7Y0Y4N6"/>
<dbReference type="InterPro" id="IPR051337">
    <property type="entry name" value="OPA_Antiporter"/>
</dbReference>
<evidence type="ECO:0000313" key="9">
    <source>
        <dbReference type="EMBL" id="NMW65581.1"/>
    </source>
</evidence>
<gene>
    <name evidence="10" type="ORF">HHJ77_00480</name>
    <name evidence="9" type="ORF">HHJ78_08645</name>
</gene>
<dbReference type="Proteomes" id="UP000575397">
    <property type="component" value="Unassembled WGS sequence"/>
</dbReference>
<name>A0A7Y0Y4N6_9ACTO</name>
<dbReference type="Pfam" id="PF07690">
    <property type="entry name" value="MFS_1"/>
    <property type="match status" value="1"/>
</dbReference>
<dbReference type="PROSITE" id="PS00942">
    <property type="entry name" value="GLPT"/>
    <property type="match status" value="1"/>
</dbReference>
<protein>
    <submittedName>
        <fullName evidence="9">MFS transporter</fullName>
    </submittedName>
</protein>
<dbReference type="EMBL" id="JABCUS010000001">
    <property type="protein sequence ID" value="NMX02446.1"/>
    <property type="molecule type" value="Genomic_DNA"/>
</dbReference>
<dbReference type="PANTHER" id="PTHR43826:SF6">
    <property type="entry name" value="GLYCEROL-3-PHOSPHATE TRANSPORTER"/>
    <property type="match status" value="1"/>
</dbReference>
<feature type="transmembrane region" description="Helical" evidence="7">
    <location>
        <begin position="307"/>
        <end position="328"/>
    </location>
</feature>
<evidence type="ECO:0000313" key="10">
    <source>
        <dbReference type="EMBL" id="NMX02446.1"/>
    </source>
</evidence>
<dbReference type="PROSITE" id="PS50850">
    <property type="entry name" value="MFS"/>
    <property type="match status" value="1"/>
</dbReference>
<dbReference type="GO" id="GO:0035435">
    <property type="term" value="P:phosphate ion transmembrane transport"/>
    <property type="evidence" value="ECO:0007669"/>
    <property type="project" value="TreeGrafter"/>
</dbReference>
<comment type="similarity">
    <text evidence="2">Belongs to the major facilitator superfamily. Organophosphate:Pi antiporter (OPA) (TC 2.A.1.4) family.</text>
</comment>
<keyword evidence="4 7" id="KW-1133">Transmembrane helix</keyword>
<evidence type="ECO:0000256" key="2">
    <source>
        <dbReference type="ARBA" id="ARBA00009598"/>
    </source>
</evidence>
<dbReference type="EMBL" id="JABCUR010000007">
    <property type="protein sequence ID" value="NMW65581.1"/>
    <property type="molecule type" value="Genomic_DNA"/>
</dbReference>
<dbReference type="Gene3D" id="1.20.1250.20">
    <property type="entry name" value="MFS general substrate transporter like domains"/>
    <property type="match status" value="2"/>
</dbReference>
<evidence type="ECO:0000259" key="8">
    <source>
        <dbReference type="PROSITE" id="PS50850"/>
    </source>
</evidence>
<feature type="transmembrane region" description="Helical" evidence="7">
    <location>
        <begin position="203"/>
        <end position="222"/>
    </location>
</feature>
<organism evidence="9 12">
    <name type="scientific">Mobiluncus mulieris</name>
    <dbReference type="NCBI Taxonomy" id="2052"/>
    <lineage>
        <taxon>Bacteria</taxon>
        <taxon>Bacillati</taxon>
        <taxon>Actinomycetota</taxon>
        <taxon>Actinomycetes</taxon>
        <taxon>Actinomycetales</taxon>
        <taxon>Actinomycetaceae</taxon>
        <taxon>Mobiluncus</taxon>
    </lineage>
</organism>
<accession>A0A7Y0Y4N6</accession>
<feature type="transmembrane region" description="Helical" evidence="7">
    <location>
        <begin position="76"/>
        <end position="95"/>
    </location>
</feature>
<evidence type="ECO:0000313" key="11">
    <source>
        <dbReference type="Proteomes" id="UP000575397"/>
    </source>
</evidence>
<evidence type="ECO:0000256" key="5">
    <source>
        <dbReference type="ARBA" id="ARBA00023136"/>
    </source>
</evidence>
<evidence type="ECO:0000256" key="6">
    <source>
        <dbReference type="SAM" id="MobiDB-lite"/>
    </source>
</evidence>
<dbReference type="InterPro" id="IPR036259">
    <property type="entry name" value="MFS_trans_sf"/>
</dbReference>
<dbReference type="InterPro" id="IPR011701">
    <property type="entry name" value="MFS"/>
</dbReference>
<dbReference type="RefSeq" id="WP_004014321.1">
    <property type="nucleotide sequence ID" value="NZ_CAMPUA010000006.1"/>
</dbReference>
<dbReference type="InterPro" id="IPR000849">
    <property type="entry name" value="Sugar_P_transporter"/>
</dbReference>
<dbReference type="Proteomes" id="UP000578252">
    <property type="component" value="Unassembled WGS sequence"/>
</dbReference>
<feature type="transmembrane region" description="Helical" evidence="7">
    <location>
        <begin position="363"/>
        <end position="384"/>
    </location>
</feature>
<feature type="transmembrane region" description="Helical" evidence="7">
    <location>
        <begin position="131"/>
        <end position="151"/>
    </location>
</feature>
<feature type="transmembrane region" description="Helical" evidence="7">
    <location>
        <begin position="340"/>
        <end position="357"/>
    </location>
</feature>
<proteinExistence type="inferred from homology"/>
<dbReference type="PIRSF" id="PIRSF002808">
    <property type="entry name" value="Hexose_phosphate_transp"/>
    <property type="match status" value="1"/>
</dbReference>
<feature type="region of interest" description="Disordered" evidence="6">
    <location>
        <begin position="1"/>
        <end position="23"/>
    </location>
</feature>
<comment type="caution">
    <text evidence="9">The sequence shown here is derived from an EMBL/GenBank/DDBJ whole genome shotgun (WGS) entry which is preliminary data.</text>
</comment>
<evidence type="ECO:0000256" key="4">
    <source>
        <dbReference type="ARBA" id="ARBA00022989"/>
    </source>
</evidence>
<feature type="transmembrane region" description="Helical" evidence="7">
    <location>
        <begin position="38"/>
        <end position="56"/>
    </location>
</feature>
<keyword evidence="5 7" id="KW-0472">Membrane</keyword>
<feature type="transmembrane region" description="Helical" evidence="7">
    <location>
        <begin position="396"/>
        <end position="423"/>
    </location>
</feature>
<dbReference type="GO" id="GO:0005886">
    <property type="term" value="C:plasma membrane"/>
    <property type="evidence" value="ECO:0007669"/>
    <property type="project" value="UniProtKB-SubCell"/>
</dbReference>
<feature type="transmembrane region" description="Helical" evidence="7">
    <location>
        <begin position="429"/>
        <end position="450"/>
    </location>
</feature>
<reference evidence="11 12" key="1">
    <citation type="submission" date="2020-04" db="EMBL/GenBank/DDBJ databases">
        <title>Antimicrobial susceptibility and clonality of vaginal-derived multi-drug resistant Mobiluncus isolates in China.</title>
        <authorList>
            <person name="Zhang X."/>
        </authorList>
    </citation>
    <scope>NUCLEOTIDE SEQUENCE [LARGE SCALE GENOMIC DNA]</scope>
    <source>
        <strain evidence="10 11">12</strain>
        <strain evidence="9 12">13</strain>
    </source>
</reference>
<feature type="domain" description="Major facilitator superfamily (MFS) profile" evidence="8">
    <location>
        <begin position="38"/>
        <end position="455"/>
    </location>
</feature>
<feature type="transmembrane region" description="Helical" evidence="7">
    <location>
        <begin position="107"/>
        <end position="125"/>
    </location>
</feature>